<dbReference type="Proteomes" id="UP000694232">
    <property type="component" value="Chromosome 1"/>
</dbReference>
<dbReference type="GO" id="GO:0005524">
    <property type="term" value="F:ATP binding"/>
    <property type="evidence" value="ECO:0007669"/>
    <property type="project" value="UniProtKB-KW"/>
</dbReference>
<dbReference type="EMBL" id="CP076643">
    <property type="protein sequence ID" value="QXO16602.1"/>
    <property type="molecule type" value="Genomic_DNA"/>
</dbReference>
<dbReference type="FunFam" id="3.40.50.300:FF:000006">
    <property type="entry name" value="DNA-binding transcriptional regulator NtrC"/>
    <property type="match status" value="1"/>
</dbReference>
<proteinExistence type="predicted"/>
<dbReference type="Pfam" id="PF02954">
    <property type="entry name" value="HTH_8"/>
    <property type="match status" value="1"/>
</dbReference>
<dbReference type="GO" id="GO:0006355">
    <property type="term" value="P:regulation of DNA-templated transcription"/>
    <property type="evidence" value="ECO:0007669"/>
    <property type="project" value="InterPro"/>
</dbReference>
<dbReference type="CDD" id="cd00009">
    <property type="entry name" value="AAA"/>
    <property type="match status" value="1"/>
</dbReference>
<dbReference type="Pfam" id="PF25601">
    <property type="entry name" value="AAA_lid_14"/>
    <property type="match status" value="1"/>
</dbReference>
<dbReference type="AlphaFoldDB" id="A0A975U8X4"/>
<accession>A0A975U8X4</accession>
<keyword evidence="2" id="KW-0067">ATP-binding</keyword>
<evidence type="ECO:0000256" key="5">
    <source>
        <dbReference type="ARBA" id="ARBA00023163"/>
    </source>
</evidence>
<dbReference type="SMART" id="SM00382">
    <property type="entry name" value="AAA"/>
    <property type="match status" value="1"/>
</dbReference>
<dbReference type="InterPro" id="IPR058031">
    <property type="entry name" value="AAA_lid_NorR"/>
</dbReference>
<feature type="domain" description="Sigma-54 factor interaction" evidence="6">
    <location>
        <begin position="142"/>
        <end position="370"/>
    </location>
</feature>
<dbReference type="InterPro" id="IPR002197">
    <property type="entry name" value="HTH_Fis"/>
</dbReference>
<evidence type="ECO:0000313" key="8">
    <source>
        <dbReference type="Proteomes" id="UP000694232"/>
    </source>
</evidence>
<keyword evidence="8" id="KW-1185">Reference proteome</keyword>
<keyword evidence="1" id="KW-0547">Nucleotide-binding</keyword>
<dbReference type="InterPro" id="IPR025944">
    <property type="entry name" value="Sigma_54_int_dom_CS"/>
</dbReference>
<dbReference type="InterPro" id="IPR025943">
    <property type="entry name" value="Sigma_54_int_dom_ATP-bd_2"/>
</dbReference>
<evidence type="ECO:0000256" key="1">
    <source>
        <dbReference type="ARBA" id="ARBA00022741"/>
    </source>
</evidence>
<dbReference type="RefSeq" id="WP_218562157.1">
    <property type="nucleotide sequence ID" value="NZ_CP076643.1"/>
</dbReference>
<gene>
    <name evidence="7" type="ORF">KNV97_14020</name>
</gene>
<evidence type="ECO:0000256" key="4">
    <source>
        <dbReference type="ARBA" id="ARBA00023125"/>
    </source>
</evidence>
<protein>
    <submittedName>
        <fullName evidence="7">Sigma-54 dependent transcriptional regulator</fullName>
    </submittedName>
</protein>
<keyword evidence="4" id="KW-0238">DNA-binding</keyword>
<reference evidence="7" key="1">
    <citation type="submission" date="2021-06" db="EMBL/GenBank/DDBJ databases">
        <title>Vibrio nov. sp., novel gut bacterium isolated from Yellow Sea oyster.</title>
        <authorList>
            <person name="Muhammad N."/>
            <person name="Nguyen T.H."/>
            <person name="Lee Y.-J."/>
            <person name="Ko J."/>
            <person name="Kim S.-G."/>
        </authorList>
    </citation>
    <scope>NUCLEOTIDE SEQUENCE</scope>
    <source>
        <strain evidence="7">OG9-811</strain>
    </source>
</reference>
<sequence length="449" mass="49694">MPLPTLFVHIEDKILKENISGLAVLDSFSLQSNPAGQDWIDQLQQISPDVAVVEMTHFDQDDLLRLSSSQVIQTTELVIISAGIPNPHIDNLMKLGAISHYRLPVDVNVVADTLLDFSQDYQQKWAKGSTISTSTLDQFGMLVGSSTPMHKLYRTLRRVAKTDANVLIVGESGSGKELVAQTIHLASERNQQPFIAINCGAIATELVDSELFGHEKGAFTGANKAHQGVFEQAQGGTLFLDEITEMPLSHQVKLLRVLETGEYRPVGSQQVKIANVRVIAATNRDPQVAIEQQYLREDLYFRLAHFPIHIPPLRERGHDIVGLAKHFIAHRNASEAVTKSILDSALDKIAQHNWPGNVRELKHTIERAFILADDVIKDDHLIFDTPPLESGTALEEMVPSGVSLEEIEKAAIFNTLEENGGNKTETAQELGISLKTLYNKLDKYKVNQG</sequence>
<dbReference type="GO" id="GO:0043565">
    <property type="term" value="F:sequence-specific DNA binding"/>
    <property type="evidence" value="ECO:0007669"/>
    <property type="project" value="InterPro"/>
</dbReference>
<evidence type="ECO:0000256" key="3">
    <source>
        <dbReference type="ARBA" id="ARBA00023015"/>
    </source>
</evidence>
<dbReference type="InterPro" id="IPR003593">
    <property type="entry name" value="AAA+_ATPase"/>
</dbReference>
<organism evidence="7 8">
    <name type="scientific">Vibrio ostreae</name>
    <dbReference type="NCBI Taxonomy" id="2841925"/>
    <lineage>
        <taxon>Bacteria</taxon>
        <taxon>Pseudomonadati</taxon>
        <taxon>Pseudomonadota</taxon>
        <taxon>Gammaproteobacteria</taxon>
        <taxon>Vibrionales</taxon>
        <taxon>Vibrionaceae</taxon>
        <taxon>Vibrio</taxon>
    </lineage>
</organism>
<keyword evidence="5" id="KW-0804">Transcription</keyword>
<evidence type="ECO:0000256" key="2">
    <source>
        <dbReference type="ARBA" id="ARBA00022840"/>
    </source>
</evidence>
<dbReference type="Pfam" id="PF00158">
    <property type="entry name" value="Sigma54_activat"/>
    <property type="match status" value="1"/>
</dbReference>
<dbReference type="PROSITE" id="PS50045">
    <property type="entry name" value="SIGMA54_INTERACT_4"/>
    <property type="match status" value="1"/>
</dbReference>
<dbReference type="InterPro" id="IPR002078">
    <property type="entry name" value="Sigma_54_int"/>
</dbReference>
<name>A0A975U8X4_9VIBR</name>
<evidence type="ECO:0000313" key="7">
    <source>
        <dbReference type="EMBL" id="QXO16602.1"/>
    </source>
</evidence>
<evidence type="ECO:0000259" key="6">
    <source>
        <dbReference type="PROSITE" id="PS50045"/>
    </source>
</evidence>
<dbReference type="PROSITE" id="PS00675">
    <property type="entry name" value="SIGMA54_INTERACT_1"/>
    <property type="match status" value="1"/>
</dbReference>
<dbReference type="InterPro" id="IPR025662">
    <property type="entry name" value="Sigma_54_int_dom_ATP-bd_1"/>
</dbReference>
<dbReference type="KEGG" id="vos:KNV97_14020"/>
<dbReference type="PROSITE" id="PS00676">
    <property type="entry name" value="SIGMA54_INTERACT_2"/>
    <property type="match status" value="1"/>
</dbReference>
<keyword evidence="3" id="KW-0805">Transcription regulation</keyword>
<dbReference type="PANTHER" id="PTHR32071">
    <property type="entry name" value="TRANSCRIPTIONAL REGULATORY PROTEIN"/>
    <property type="match status" value="1"/>
</dbReference>
<dbReference type="PROSITE" id="PS00688">
    <property type="entry name" value="SIGMA54_INTERACT_3"/>
    <property type="match status" value="1"/>
</dbReference>